<sequence>MIRFVYALMSTALVLSLAACGSKPKAEATEPTSENMEVPETDDEPMEERTEAATGELRDVLIILERVHFPLDSTDLPEDAREALAEAAPKLANNPDVHLYVDGHADQRGTEEYNVALGERRARAVSDYLTRMGVSADNLHLVSFGESRPVSEQGTNVAMAKNRRVDFRLMRGDVRLIVEEGTLVDDEGDPMNESE</sequence>
<dbReference type="Proteomes" id="UP000001880">
    <property type="component" value="Chromosome"/>
</dbReference>
<evidence type="ECO:0000256" key="8">
    <source>
        <dbReference type="SAM" id="SignalP"/>
    </source>
</evidence>
<organism evidence="10 11">
    <name type="scientific">Haliangium ochraceum (strain DSM 14365 / JCM 11303 / SMP-2)</name>
    <dbReference type="NCBI Taxonomy" id="502025"/>
    <lineage>
        <taxon>Bacteria</taxon>
        <taxon>Pseudomonadati</taxon>
        <taxon>Myxococcota</taxon>
        <taxon>Polyangia</taxon>
        <taxon>Haliangiales</taxon>
        <taxon>Kofleriaceae</taxon>
        <taxon>Haliangium</taxon>
    </lineage>
</organism>
<feature type="chain" id="PRO_5003010597" description="Peptidoglycan-associated lipoprotein" evidence="8">
    <location>
        <begin position="29"/>
        <end position="195"/>
    </location>
</feature>
<dbReference type="AlphaFoldDB" id="D0LXZ6"/>
<proteinExistence type="inferred from homology"/>
<evidence type="ECO:0000256" key="2">
    <source>
        <dbReference type="ARBA" id="ARBA00023136"/>
    </source>
</evidence>
<dbReference type="PROSITE" id="PS51123">
    <property type="entry name" value="OMPA_2"/>
    <property type="match status" value="1"/>
</dbReference>
<dbReference type="eggNOG" id="COG2885">
    <property type="taxonomic scope" value="Bacteria"/>
</dbReference>
<dbReference type="PROSITE" id="PS51257">
    <property type="entry name" value="PROKAR_LIPOPROTEIN"/>
    <property type="match status" value="1"/>
</dbReference>
<dbReference type="InterPro" id="IPR050330">
    <property type="entry name" value="Bact_OuterMem_StrucFunc"/>
</dbReference>
<dbReference type="InterPro" id="IPR006665">
    <property type="entry name" value="OmpA-like"/>
</dbReference>
<evidence type="ECO:0000313" key="10">
    <source>
        <dbReference type="EMBL" id="ACY14351.1"/>
    </source>
</evidence>
<dbReference type="Pfam" id="PF00691">
    <property type="entry name" value="OmpA"/>
    <property type="match status" value="1"/>
</dbReference>
<dbReference type="GO" id="GO:0051301">
    <property type="term" value="P:cell division"/>
    <property type="evidence" value="ECO:0007669"/>
    <property type="project" value="InterPro"/>
</dbReference>
<evidence type="ECO:0000259" key="9">
    <source>
        <dbReference type="PROSITE" id="PS51123"/>
    </source>
</evidence>
<protein>
    <recommendedName>
        <fullName evidence="6">Peptidoglycan-associated lipoprotein</fullName>
        <shortName evidence="6">PAL</shortName>
    </recommendedName>
</protein>
<dbReference type="GO" id="GO:0009279">
    <property type="term" value="C:cell outer membrane"/>
    <property type="evidence" value="ECO:0007669"/>
    <property type="project" value="UniProtKB-SubCell"/>
</dbReference>
<comment type="similarity">
    <text evidence="6">Belongs to the Pal lipoprotein family.</text>
</comment>
<dbReference type="PANTHER" id="PTHR30329:SF21">
    <property type="entry name" value="LIPOPROTEIN YIAD-RELATED"/>
    <property type="match status" value="1"/>
</dbReference>
<keyword evidence="4 6" id="KW-0998">Cell outer membrane</keyword>
<evidence type="ECO:0000256" key="1">
    <source>
        <dbReference type="ARBA" id="ARBA00022729"/>
    </source>
</evidence>
<evidence type="ECO:0000256" key="5">
    <source>
        <dbReference type="ARBA" id="ARBA00023288"/>
    </source>
</evidence>
<accession>D0LXZ6</accession>
<comment type="subcellular location">
    <subcellularLocation>
        <location evidence="6">Cell outer membrane</location>
        <topology evidence="6">Lipid-anchor</topology>
    </subcellularLocation>
</comment>
<dbReference type="PRINTS" id="PR01021">
    <property type="entry name" value="OMPADOMAIN"/>
</dbReference>
<dbReference type="RefSeq" id="WP_012826959.1">
    <property type="nucleotide sequence ID" value="NC_013440.1"/>
</dbReference>
<dbReference type="InterPro" id="IPR006690">
    <property type="entry name" value="OMPA-like_CS"/>
</dbReference>
<keyword evidence="1 6" id="KW-0732">Signal</keyword>
<dbReference type="InterPro" id="IPR006664">
    <property type="entry name" value="OMP_bac"/>
</dbReference>
<dbReference type="InterPro" id="IPR039001">
    <property type="entry name" value="Pal"/>
</dbReference>
<evidence type="ECO:0000256" key="7">
    <source>
        <dbReference type="SAM" id="MobiDB-lite"/>
    </source>
</evidence>
<gene>
    <name evidence="6" type="primary">pal</name>
    <name evidence="10" type="ordered locus">Hoch_1803</name>
</gene>
<dbReference type="STRING" id="502025.Hoch_1803"/>
<dbReference type="SUPFAM" id="SSF103088">
    <property type="entry name" value="OmpA-like"/>
    <property type="match status" value="1"/>
</dbReference>
<feature type="compositionally biased region" description="Acidic residues" evidence="7">
    <location>
        <begin position="37"/>
        <end position="46"/>
    </location>
</feature>
<reference evidence="10 11" key="1">
    <citation type="journal article" date="2010" name="Stand. Genomic Sci.">
        <title>Complete genome sequence of Haliangium ochraceum type strain (SMP-2).</title>
        <authorList>
            <consortium name="US DOE Joint Genome Institute (JGI-PGF)"/>
            <person name="Ivanova N."/>
            <person name="Daum C."/>
            <person name="Lang E."/>
            <person name="Abt B."/>
            <person name="Kopitz M."/>
            <person name="Saunders E."/>
            <person name="Lapidus A."/>
            <person name="Lucas S."/>
            <person name="Glavina Del Rio T."/>
            <person name="Nolan M."/>
            <person name="Tice H."/>
            <person name="Copeland A."/>
            <person name="Cheng J.F."/>
            <person name="Chen F."/>
            <person name="Bruce D."/>
            <person name="Goodwin L."/>
            <person name="Pitluck S."/>
            <person name="Mavromatis K."/>
            <person name="Pati A."/>
            <person name="Mikhailova N."/>
            <person name="Chen A."/>
            <person name="Palaniappan K."/>
            <person name="Land M."/>
            <person name="Hauser L."/>
            <person name="Chang Y.J."/>
            <person name="Jeffries C.D."/>
            <person name="Detter J.C."/>
            <person name="Brettin T."/>
            <person name="Rohde M."/>
            <person name="Goker M."/>
            <person name="Bristow J."/>
            <person name="Markowitz V."/>
            <person name="Eisen J.A."/>
            <person name="Hugenholtz P."/>
            <person name="Kyrpides N.C."/>
            <person name="Klenk H.P."/>
        </authorList>
    </citation>
    <scope>NUCLEOTIDE SEQUENCE [LARGE SCALE GENOMIC DNA]</scope>
    <source>
        <strain evidence="11">DSM 14365 / CIP 107738 / JCM 11303 / AJ 13395 / SMP-2</strain>
    </source>
</reference>
<dbReference type="PRINTS" id="PR01023">
    <property type="entry name" value="NAFLGMOTY"/>
</dbReference>
<evidence type="ECO:0000256" key="4">
    <source>
        <dbReference type="ARBA" id="ARBA00023237"/>
    </source>
</evidence>
<feature type="domain" description="OmpA-like" evidence="9">
    <location>
        <begin position="56"/>
        <end position="173"/>
    </location>
</feature>
<dbReference type="HAMAP" id="MF_02204">
    <property type="entry name" value="Pal"/>
    <property type="match status" value="1"/>
</dbReference>
<keyword evidence="2 6" id="KW-0472">Membrane</keyword>
<feature type="region of interest" description="Disordered" evidence="7">
    <location>
        <begin position="24"/>
        <end position="52"/>
    </location>
</feature>
<dbReference type="CDD" id="cd07185">
    <property type="entry name" value="OmpA_C-like"/>
    <property type="match status" value="1"/>
</dbReference>
<evidence type="ECO:0000256" key="3">
    <source>
        <dbReference type="ARBA" id="ARBA00023139"/>
    </source>
</evidence>
<dbReference type="PANTHER" id="PTHR30329">
    <property type="entry name" value="STATOR ELEMENT OF FLAGELLAR MOTOR COMPLEX"/>
    <property type="match status" value="1"/>
</dbReference>
<evidence type="ECO:0000256" key="6">
    <source>
        <dbReference type="HAMAP-Rule" id="MF_02204"/>
    </source>
</evidence>
<name>D0LXZ6_HALO1</name>
<dbReference type="Gene3D" id="3.30.1330.60">
    <property type="entry name" value="OmpA-like domain"/>
    <property type="match status" value="1"/>
</dbReference>
<dbReference type="InterPro" id="IPR036737">
    <property type="entry name" value="OmpA-like_sf"/>
</dbReference>
<keyword evidence="5 6" id="KW-0449">Lipoprotein</keyword>
<keyword evidence="3 6" id="KW-0564">Palmitate</keyword>
<dbReference type="EMBL" id="CP001804">
    <property type="protein sequence ID" value="ACY14351.1"/>
    <property type="molecule type" value="Genomic_DNA"/>
</dbReference>
<feature type="signal peptide" evidence="8">
    <location>
        <begin position="1"/>
        <end position="28"/>
    </location>
</feature>
<evidence type="ECO:0000313" key="11">
    <source>
        <dbReference type="Proteomes" id="UP000001880"/>
    </source>
</evidence>
<dbReference type="PROSITE" id="PS01068">
    <property type="entry name" value="OMPA_1"/>
    <property type="match status" value="1"/>
</dbReference>
<dbReference type="KEGG" id="hoh:Hoch_1803"/>
<keyword evidence="11" id="KW-1185">Reference proteome</keyword>
<dbReference type="HOGENOM" id="CLU_016890_9_0_7"/>